<accession>A0A177V6R6</accession>
<reference evidence="1" key="2">
    <citation type="journal article" date="2019" name="IMA Fungus">
        <title>Genome sequencing and comparison of five Tilletia species to identify candidate genes for the detection of regulated species infecting wheat.</title>
        <authorList>
            <person name="Nguyen H.D.T."/>
            <person name="Sultana T."/>
            <person name="Kesanakurti P."/>
            <person name="Hambleton S."/>
        </authorList>
    </citation>
    <scope>NUCLEOTIDE SEQUENCE</scope>
    <source>
        <strain evidence="1">DAOMC 238032</strain>
    </source>
</reference>
<organism evidence="1 2">
    <name type="scientific">Tilletia caries</name>
    <name type="common">wheat bunt fungus</name>
    <dbReference type="NCBI Taxonomy" id="13290"/>
    <lineage>
        <taxon>Eukaryota</taxon>
        <taxon>Fungi</taxon>
        <taxon>Dikarya</taxon>
        <taxon>Basidiomycota</taxon>
        <taxon>Ustilaginomycotina</taxon>
        <taxon>Exobasidiomycetes</taxon>
        <taxon>Tilletiales</taxon>
        <taxon>Tilletiaceae</taxon>
        <taxon>Tilletia</taxon>
    </lineage>
</organism>
<proteinExistence type="predicted"/>
<dbReference type="EMBL" id="LWDD02000802">
    <property type="protein sequence ID" value="KAE8256612.1"/>
    <property type="molecule type" value="Genomic_DNA"/>
</dbReference>
<evidence type="ECO:0000313" key="2">
    <source>
        <dbReference type="Proteomes" id="UP000077671"/>
    </source>
</evidence>
<dbReference type="AlphaFoldDB" id="A0A177V6R6"/>
<name>A0A177V6R6_9BASI</name>
<protein>
    <submittedName>
        <fullName evidence="1">Uncharacterized protein</fullName>
    </submittedName>
</protein>
<comment type="caution">
    <text evidence="1">The sequence shown here is derived from an EMBL/GenBank/DDBJ whole genome shotgun (WGS) entry which is preliminary data.</text>
</comment>
<evidence type="ECO:0000313" key="1">
    <source>
        <dbReference type="EMBL" id="KAE8256612.1"/>
    </source>
</evidence>
<sequence>MKSFTALVLIGILAVIGTVKAKKPESGYNALIKACEAMKKTCTNPTDDRKWQTFDACMCKNWTMLGNGDCIQGCRSGKPEAPDVCVYNCKRVKNPDGSCKTVPKGCGLG</sequence>
<dbReference type="Proteomes" id="UP000077671">
    <property type="component" value="Unassembled WGS sequence"/>
</dbReference>
<gene>
    <name evidence="1" type="ORF">A4X03_0g5232</name>
</gene>
<reference evidence="1" key="1">
    <citation type="submission" date="2016-04" db="EMBL/GenBank/DDBJ databases">
        <authorList>
            <person name="Nguyen H.D."/>
            <person name="Kesanakurti P."/>
            <person name="Cullis J."/>
            <person name="Levesque C.A."/>
            <person name="Hambleton S."/>
        </authorList>
    </citation>
    <scope>NUCLEOTIDE SEQUENCE</scope>
    <source>
        <strain evidence="1">DAOMC 238032</strain>
    </source>
</reference>